<proteinExistence type="predicted"/>
<sequence length="65" mass="7630">MGFLNPFWDLTANKLIRSDRKNFMPKSDFVQHNRSHLHICCYESEIPSLKIKRLLSCDLGFDSKS</sequence>
<comment type="caution">
    <text evidence="1">The sequence shown here is derived from an EMBL/GenBank/DDBJ whole genome shotgun (WGS) entry which is preliminary data.</text>
</comment>
<name>A0A3M7S714_BRAPC</name>
<organism evidence="1 2">
    <name type="scientific">Brachionus plicatilis</name>
    <name type="common">Marine rotifer</name>
    <name type="synonym">Brachionus muelleri</name>
    <dbReference type="NCBI Taxonomy" id="10195"/>
    <lineage>
        <taxon>Eukaryota</taxon>
        <taxon>Metazoa</taxon>
        <taxon>Spiralia</taxon>
        <taxon>Gnathifera</taxon>
        <taxon>Rotifera</taxon>
        <taxon>Eurotatoria</taxon>
        <taxon>Monogononta</taxon>
        <taxon>Pseudotrocha</taxon>
        <taxon>Ploima</taxon>
        <taxon>Brachionidae</taxon>
        <taxon>Brachionus</taxon>
    </lineage>
</organism>
<dbReference type="EMBL" id="REGN01001926">
    <property type="protein sequence ID" value="RNA31571.1"/>
    <property type="molecule type" value="Genomic_DNA"/>
</dbReference>
<dbReference type="AlphaFoldDB" id="A0A3M7S714"/>
<dbReference type="Proteomes" id="UP000276133">
    <property type="component" value="Unassembled WGS sequence"/>
</dbReference>
<evidence type="ECO:0000313" key="2">
    <source>
        <dbReference type="Proteomes" id="UP000276133"/>
    </source>
</evidence>
<gene>
    <name evidence="1" type="ORF">BpHYR1_043493</name>
</gene>
<reference evidence="1 2" key="1">
    <citation type="journal article" date="2018" name="Sci. Rep.">
        <title>Genomic signatures of local adaptation to the degree of environmental predictability in rotifers.</title>
        <authorList>
            <person name="Franch-Gras L."/>
            <person name="Hahn C."/>
            <person name="Garcia-Roger E.M."/>
            <person name="Carmona M.J."/>
            <person name="Serra M."/>
            <person name="Gomez A."/>
        </authorList>
    </citation>
    <scope>NUCLEOTIDE SEQUENCE [LARGE SCALE GENOMIC DNA]</scope>
    <source>
        <strain evidence="1">HYR1</strain>
    </source>
</reference>
<keyword evidence="2" id="KW-1185">Reference proteome</keyword>
<evidence type="ECO:0000313" key="1">
    <source>
        <dbReference type="EMBL" id="RNA31571.1"/>
    </source>
</evidence>
<protein>
    <submittedName>
        <fullName evidence="1">Uncharacterized protein</fullName>
    </submittedName>
</protein>
<accession>A0A3M7S714</accession>